<evidence type="ECO:0000259" key="2">
    <source>
        <dbReference type="Pfam" id="PF04149"/>
    </source>
</evidence>
<evidence type="ECO:0000256" key="1">
    <source>
        <dbReference type="SAM" id="MobiDB-lite"/>
    </source>
</evidence>
<feature type="region of interest" description="Disordered" evidence="1">
    <location>
        <begin position="1"/>
        <end position="20"/>
    </location>
</feature>
<feature type="compositionally biased region" description="Polar residues" evidence="1">
    <location>
        <begin position="1"/>
        <end position="10"/>
    </location>
</feature>
<gene>
    <name evidence="3" type="ORF">R5A26_45970</name>
</gene>
<organism evidence="3 4">
    <name type="scientific">Streptomyces prunicolor</name>
    <dbReference type="NCBI Taxonomy" id="67348"/>
    <lineage>
        <taxon>Bacteria</taxon>
        <taxon>Bacillati</taxon>
        <taxon>Actinomycetota</taxon>
        <taxon>Actinomycetes</taxon>
        <taxon>Kitasatosporales</taxon>
        <taxon>Streptomycetaceae</taxon>
        <taxon>Streptomyces</taxon>
    </lineage>
</organism>
<name>A0ABU4FRP8_9ACTN</name>
<sequence>MDNWRKSSYSGEGDGNECVEIANSPTHTAIRDSKTPARATLTFPTGAFTPFIAALKPTHSAHSTVTDFARFRG</sequence>
<evidence type="ECO:0000313" key="4">
    <source>
        <dbReference type="Proteomes" id="UP001187346"/>
    </source>
</evidence>
<dbReference type="EMBL" id="JAWMAJ010000300">
    <property type="protein sequence ID" value="MDV7223291.1"/>
    <property type="molecule type" value="Genomic_DNA"/>
</dbReference>
<comment type="caution">
    <text evidence="3">The sequence shown here is derived from an EMBL/GenBank/DDBJ whole genome shotgun (WGS) entry which is preliminary data.</text>
</comment>
<dbReference type="InterPro" id="IPR007278">
    <property type="entry name" value="DUF397"/>
</dbReference>
<reference evidence="3 4" key="1">
    <citation type="submission" date="2023-10" db="EMBL/GenBank/DDBJ databases">
        <title>Characterization of rhizosphere-enriched actinobacteria from wheat plants lab-grown on chernevaya soil.</title>
        <authorList>
            <person name="Tikhonova E.N."/>
            <person name="Konopkin A."/>
            <person name="Kravchenko I.K."/>
        </authorList>
    </citation>
    <scope>NUCLEOTIDE SEQUENCE [LARGE SCALE GENOMIC DNA]</scope>
    <source>
        <strain evidence="3 4">RR29</strain>
    </source>
</reference>
<dbReference type="Pfam" id="PF04149">
    <property type="entry name" value="DUF397"/>
    <property type="match status" value="1"/>
</dbReference>
<dbReference type="Proteomes" id="UP001187346">
    <property type="component" value="Unassembled WGS sequence"/>
</dbReference>
<protein>
    <submittedName>
        <fullName evidence="3">DUF397 domain-containing protein</fullName>
    </submittedName>
</protein>
<dbReference type="RefSeq" id="WP_317775812.1">
    <property type="nucleotide sequence ID" value="NZ_JAWMAJ010000300.1"/>
</dbReference>
<keyword evidence="4" id="KW-1185">Reference proteome</keyword>
<evidence type="ECO:0000313" key="3">
    <source>
        <dbReference type="EMBL" id="MDV7223291.1"/>
    </source>
</evidence>
<feature type="domain" description="DUF397" evidence="2">
    <location>
        <begin position="3"/>
        <end position="56"/>
    </location>
</feature>
<proteinExistence type="predicted"/>
<accession>A0ABU4FRP8</accession>